<keyword evidence="2" id="KW-1185">Reference proteome</keyword>
<reference evidence="1 2" key="1">
    <citation type="journal article" date="2023" name="Life. Sci Alliance">
        <title>Evolutionary insights into 3D genome organization and epigenetic landscape of Vigna mungo.</title>
        <authorList>
            <person name="Junaid A."/>
            <person name="Singh B."/>
            <person name="Bhatia S."/>
        </authorList>
    </citation>
    <scope>NUCLEOTIDE SEQUENCE [LARGE SCALE GENOMIC DNA]</scope>
    <source>
        <strain evidence="1">Urdbean</strain>
    </source>
</reference>
<accession>A0AAQ3NWQ2</accession>
<dbReference type="EMBL" id="CP144698">
    <property type="protein sequence ID" value="WVZ17921.1"/>
    <property type="molecule type" value="Genomic_DNA"/>
</dbReference>
<gene>
    <name evidence="1" type="ORF">V8G54_010903</name>
</gene>
<evidence type="ECO:0000313" key="2">
    <source>
        <dbReference type="Proteomes" id="UP001374535"/>
    </source>
</evidence>
<sequence>MDDGWSVNEVLQVVIVNCRSWHVDGMKHAIGLRTTKKRPHHLPTEERSTNQFVLKTPPNQACNGGINVEAREKTEREKWLLAVGKKSGNFPTHYFTYRHYRRIYRRPLSVDNVNTSYRRIYRRFLAVGKKRGNFPAHYFLTDIIEGFSECPCPSVMLIPITDGFTEGFWPANICGKNTHFSSFSLPSQFHITTTSFSFLLTVLWLQLSAIAASPPSSTFPASSSFPASSTLHDKMTLHHRKRKKMNQVATFTDGFIEGQKPSVITDGPKPSVITDGLKPSVITDGQNPSVITEGFTDDQNPSIITDGQNPSVKVTDNGFIDGMLVVGKPSVNANY</sequence>
<name>A0AAQ3NWQ2_VIGMU</name>
<dbReference type="AlphaFoldDB" id="A0AAQ3NWQ2"/>
<protein>
    <submittedName>
        <fullName evidence="1">Uncharacterized protein</fullName>
    </submittedName>
</protein>
<proteinExistence type="predicted"/>
<dbReference type="Proteomes" id="UP001374535">
    <property type="component" value="Chromosome 3"/>
</dbReference>
<organism evidence="1 2">
    <name type="scientific">Vigna mungo</name>
    <name type="common">Black gram</name>
    <name type="synonym">Phaseolus mungo</name>
    <dbReference type="NCBI Taxonomy" id="3915"/>
    <lineage>
        <taxon>Eukaryota</taxon>
        <taxon>Viridiplantae</taxon>
        <taxon>Streptophyta</taxon>
        <taxon>Embryophyta</taxon>
        <taxon>Tracheophyta</taxon>
        <taxon>Spermatophyta</taxon>
        <taxon>Magnoliopsida</taxon>
        <taxon>eudicotyledons</taxon>
        <taxon>Gunneridae</taxon>
        <taxon>Pentapetalae</taxon>
        <taxon>rosids</taxon>
        <taxon>fabids</taxon>
        <taxon>Fabales</taxon>
        <taxon>Fabaceae</taxon>
        <taxon>Papilionoideae</taxon>
        <taxon>50 kb inversion clade</taxon>
        <taxon>NPAAA clade</taxon>
        <taxon>indigoferoid/millettioid clade</taxon>
        <taxon>Phaseoleae</taxon>
        <taxon>Vigna</taxon>
    </lineage>
</organism>
<evidence type="ECO:0000313" key="1">
    <source>
        <dbReference type="EMBL" id="WVZ17921.1"/>
    </source>
</evidence>